<protein>
    <submittedName>
        <fullName evidence="1">Lectin in complex with T-antigen and N-Acetylglucosamine</fullName>
    </submittedName>
</protein>
<dbReference type="SUPFAM" id="SSF63724">
    <property type="entry name" value="Cytolysin/lectin"/>
    <property type="match status" value="1"/>
</dbReference>
<dbReference type="AlphaFoldDB" id="A0A5C3QFN9"/>
<dbReference type="OrthoDB" id="4791458at2759"/>
<keyword evidence="2" id="KW-1185">Reference proteome</keyword>
<name>A0A5C3QFN9_9AGAR</name>
<evidence type="ECO:0000313" key="2">
    <source>
        <dbReference type="Proteomes" id="UP000305067"/>
    </source>
</evidence>
<organism evidence="1 2">
    <name type="scientific">Pterulicium gracile</name>
    <dbReference type="NCBI Taxonomy" id="1884261"/>
    <lineage>
        <taxon>Eukaryota</taxon>
        <taxon>Fungi</taxon>
        <taxon>Dikarya</taxon>
        <taxon>Basidiomycota</taxon>
        <taxon>Agaricomycotina</taxon>
        <taxon>Agaricomycetes</taxon>
        <taxon>Agaricomycetidae</taxon>
        <taxon>Agaricales</taxon>
        <taxon>Pleurotineae</taxon>
        <taxon>Pterulaceae</taxon>
        <taxon>Pterulicium</taxon>
    </lineage>
</organism>
<dbReference type="EMBL" id="ML178827">
    <property type="protein sequence ID" value="TFL00885.1"/>
    <property type="molecule type" value="Genomic_DNA"/>
</dbReference>
<reference evidence="1 2" key="1">
    <citation type="journal article" date="2019" name="Nat. Ecol. Evol.">
        <title>Megaphylogeny resolves global patterns of mushroom evolution.</title>
        <authorList>
            <person name="Varga T."/>
            <person name="Krizsan K."/>
            <person name="Foldi C."/>
            <person name="Dima B."/>
            <person name="Sanchez-Garcia M."/>
            <person name="Sanchez-Ramirez S."/>
            <person name="Szollosi G.J."/>
            <person name="Szarkandi J.G."/>
            <person name="Papp V."/>
            <person name="Albert L."/>
            <person name="Andreopoulos W."/>
            <person name="Angelini C."/>
            <person name="Antonin V."/>
            <person name="Barry K.W."/>
            <person name="Bougher N.L."/>
            <person name="Buchanan P."/>
            <person name="Buyck B."/>
            <person name="Bense V."/>
            <person name="Catcheside P."/>
            <person name="Chovatia M."/>
            <person name="Cooper J."/>
            <person name="Damon W."/>
            <person name="Desjardin D."/>
            <person name="Finy P."/>
            <person name="Geml J."/>
            <person name="Haridas S."/>
            <person name="Hughes K."/>
            <person name="Justo A."/>
            <person name="Karasinski D."/>
            <person name="Kautmanova I."/>
            <person name="Kiss B."/>
            <person name="Kocsube S."/>
            <person name="Kotiranta H."/>
            <person name="LaButti K.M."/>
            <person name="Lechner B.E."/>
            <person name="Liimatainen K."/>
            <person name="Lipzen A."/>
            <person name="Lukacs Z."/>
            <person name="Mihaltcheva S."/>
            <person name="Morgado L.N."/>
            <person name="Niskanen T."/>
            <person name="Noordeloos M.E."/>
            <person name="Ohm R.A."/>
            <person name="Ortiz-Santana B."/>
            <person name="Ovrebo C."/>
            <person name="Racz N."/>
            <person name="Riley R."/>
            <person name="Savchenko A."/>
            <person name="Shiryaev A."/>
            <person name="Soop K."/>
            <person name="Spirin V."/>
            <person name="Szebenyi C."/>
            <person name="Tomsovsky M."/>
            <person name="Tulloss R.E."/>
            <person name="Uehling J."/>
            <person name="Grigoriev I.V."/>
            <person name="Vagvolgyi C."/>
            <person name="Papp T."/>
            <person name="Martin F.M."/>
            <person name="Miettinen O."/>
            <person name="Hibbett D.S."/>
            <person name="Nagy L.G."/>
        </authorList>
    </citation>
    <scope>NUCLEOTIDE SEQUENCE [LARGE SCALE GENOMIC DNA]</scope>
    <source>
        <strain evidence="1 2">CBS 309.79</strain>
    </source>
</reference>
<dbReference type="InterPro" id="IPR009960">
    <property type="entry name" value="Fruit_body_lectin_fun"/>
</dbReference>
<evidence type="ECO:0000313" key="1">
    <source>
        <dbReference type="EMBL" id="TFL00885.1"/>
    </source>
</evidence>
<accession>A0A5C3QFN9</accession>
<dbReference type="Gene3D" id="2.60.270.20">
    <property type="entry name" value="Cytolysin/lectin"/>
    <property type="match status" value="1"/>
</dbReference>
<proteinExistence type="predicted"/>
<dbReference type="Pfam" id="PF07367">
    <property type="entry name" value="FB_lectin"/>
    <property type="match status" value="1"/>
</dbReference>
<dbReference type="InterPro" id="IPR015926">
    <property type="entry name" value="Cytolysin/lectin"/>
</dbReference>
<dbReference type="STRING" id="1884261.A0A5C3QFN9"/>
<sequence>MSSNYTITVSVYQTKPDAFFRCVEKTCWHFANGSNWVENKDQHVLTMGGSGTCGSLRFMSEDNSESFIATFGVHNYVRWCDVVTGLKTTDTGVMITPQYYDSSQTARVQARERQSAEYMVKSAQGRQFQIKYTVDEGNNLKCNLIIG</sequence>
<gene>
    <name evidence="1" type="ORF">BDV98DRAFT_98708</name>
</gene>
<dbReference type="Proteomes" id="UP000305067">
    <property type="component" value="Unassembled WGS sequence"/>
</dbReference>